<name>A0AAD5H3H0_9CHLO</name>
<evidence type="ECO:0000256" key="1">
    <source>
        <dbReference type="ARBA" id="ARBA00004925"/>
    </source>
</evidence>
<dbReference type="CDD" id="cd04301">
    <property type="entry name" value="NAT_SF"/>
    <property type="match status" value="1"/>
</dbReference>
<keyword evidence="10" id="KW-1185">Reference proteome</keyword>
<dbReference type="SUPFAM" id="SSF53633">
    <property type="entry name" value="Carbamate kinase-like"/>
    <property type="match status" value="2"/>
</dbReference>
<dbReference type="Gene3D" id="3.40.1160.10">
    <property type="entry name" value="Acetylglutamate kinase-like"/>
    <property type="match status" value="1"/>
</dbReference>
<dbReference type="Gene3D" id="3.40.630.30">
    <property type="match status" value="1"/>
</dbReference>
<dbReference type="GO" id="GO:0004042">
    <property type="term" value="F:L-glutamate N-acetyltransferase activity"/>
    <property type="evidence" value="ECO:0007669"/>
    <property type="project" value="InterPro"/>
</dbReference>
<dbReference type="InterPro" id="IPR010167">
    <property type="entry name" value="NH2A_AcTrfase"/>
</dbReference>
<evidence type="ECO:0000256" key="3">
    <source>
        <dbReference type="ARBA" id="ARBA00012697"/>
    </source>
</evidence>
<comment type="catalytic activity">
    <reaction evidence="6">
        <text>L-glutamate + acetyl-CoA = N-acetyl-L-glutamate + CoA + H(+)</text>
        <dbReference type="Rhea" id="RHEA:24292"/>
        <dbReference type="ChEBI" id="CHEBI:15378"/>
        <dbReference type="ChEBI" id="CHEBI:29985"/>
        <dbReference type="ChEBI" id="CHEBI:44337"/>
        <dbReference type="ChEBI" id="CHEBI:57287"/>
        <dbReference type="ChEBI" id="CHEBI:57288"/>
        <dbReference type="EC" id="2.3.1.1"/>
    </reaction>
</comment>
<evidence type="ECO:0000256" key="7">
    <source>
        <dbReference type="SAM" id="MobiDB-lite"/>
    </source>
</evidence>
<dbReference type="AlphaFoldDB" id="A0AAD5H3H0"/>
<gene>
    <name evidence="9" type="ORF">COHA_007420</name>
</gene>
<dbReference type="Pfam" id="PF00696">
    <property type="entry name" value="AA_kinase"/>
    <property type="match status" value="1"/>
</dbReference>
<dbReference type="InterPro" id="IPR001048">
    <property type="entry name" value="Asp/Glu/Uridylate_kinase"/>
</dbReference>
<dbReference type="PROSITE" id="PS51186">
    <property type="entry name" value="GNAT"/>
    <property type="match status" value="1"/>
</dbReference>
<comment type="caution">
    <text evidence="9">The sequence shown here is derived from an EMBL/GenBank/DDBJ whole genome shotgun (WGS) entry which is preliminary data.</text>
</comment>
<feature type="region of interest" description="Disordered" evidence="7">
    <location>
        <begin position="573"/>
        <end position="596"/>
    </location>
</feature>
<evidence type="ECO:0000256" key="5">
    <source>
        <dbReference type="ARBA" id="ARBA00023315"/>
    </source>
</evidence>
<dbReference type="EMBL" id="JADXDR010000118">
    <property type="protein sequence ID" value="KAI7838805.1"/>
    <property type="molecule type" value="Genomic_DNA"/>
</dbReference>
<evidence type="ECO:0000313" key="10">
    <source>
        <dbReference type="Proteomes" id="UP001205105"/>
    </source>
</evidence>
<sequence>MPASRLVQAGLRSSCGHPSSCLPERAAWLAPPRRRAQVRGRRQRPQPCAAEQTAAAAAAPPPAAAAAASVPGPVLRVLRERDYGALDKSQFSLFVQFFRQASPYIEGHRGRTFVLAIPGEVIEQKDILHALLEDVALLHGLGVKLVIVIGARPQINRAVRERGAEPQYAHGYRVTDPASLQAAIQAAGHARMEIESRLSKGPAVTMVRRHARGGDGSQHYGPALQTVSGNYVAAKRKGVVGGVDYQLTGMVRFVQSDAVRRQLNSGCVVLLSNLGFSAAGEVLNCDIYTVAARAAIDLKADKLIVMTTPDSQPLHLPLWLPLSDAEAMLRRMAPEGDHAGLLDSDLQRGYASGSESSGGAGGSGGGGALQGASDIDMDFDRWYDLGLPAPLLAACAVCRSGVKRAHLVDARMDGGLLLELYSRDGVGCMISTDFYEGIRRAGLQDLASIQELLRPLEERGVLVKRSEEQLLSELPFFTVLERESKVLGCAAVKPLGCNAEGAEVAELSAFCVHPAYRGGGKGDSLLEYLEADAAQQGIQRLVLLTTRTADWFEQRGFRHAGAAHLSGLLPEARRQRVDPSRNSQLFSKPLAPRKGS</sequence>
<keyword evidence="5" id="KW-0012">Acyltransferase</keyword>
<dbReference type="NCBIfam" id="TIGR01890">
    <property type="entry name" value="N-Ac-Glu-synth"/>
    <property type="match status" value="1"/>
</dbReference>
<dbReference type="GO" id="GO:0005737">
    <property type="term" value="C:cytoplasm"/>
    <property type="evidence" value="ECO:0007669"/>
    <property type="project" value="InterPro"/>
</dbReference>
<evidence type="ECO:0000256" key="4">
    <source>
        <dbReference type="ARBA" id="ARBA00022679"/>
    </source>
</evidence>
<dbReference type="EC" id="2.3.1.1" evidence="3"/>
<feature type="region of interest" description="Disordered" evidence="7">
    <location>
        <begin position="32"/>
        <end position="57"/>
    </location>
</feature>
<dbReference type="HAMAP" id="MF_01105">
    <property type="entry name" value="N_acetyl_glu_synth"/>
    <property type="match status" value="1"/>
</dbReference>
<evidence type="ECO:0000313" key="9">
    <source>
        <dbReference type="EMBL" id="KAI7838805.1"/>
    </source>
</evidence>
<evidence type="ECO:0000256" key="6">
    <source>
        <dbReference type="ARBA" id="ARBA00048372"/>
    </source>
</evidence>
<dbReference type="Proteomes" id="UP001205105">
    <property type="component" value="Unassembled WGS sequence"/>
</dbReference>
<evidence type="ECO:0000256" key="2">
    <source>
        <dbReference type="ARBA" id="ARBA00009145"/>
    </source>
</evidence>
<organism evidence="9 10">
    <name type="scientific">Chlorella ohadii</name>
    <dbReference type="NCBI Taxonomy" id="2649997"/>
    <lineage>
        <taxon>Eukaryota</taxon>
        <taxon>Viridiplantae</taxon>
        <taxon>Chlorophyta</taxon>
        <taxon>core chlorophytes</taxon>
        <taxon>Trebouxiophyceae</taxon>
        <taxon>Chlorellales</taxon>
        <taxon>Chlorellaceae</taxon>
        <taxon>Chlorella clade</taxon>
        <taxon>Chlorella</taxon>
    </lineage>
</organism>
<comment type="similarity">
    <text evidence="2">Belongs to the acetyltransferase family. ArgA subfamily.</text>
</comment>
<dbReference type="PANTHER" id="PTHR30602">
    <property type="entry name" value="AMINO-ACID ACETYLTRANSFERASE"/>
    <property type="match status" value="1"/>
</dbReference>
<dbReference type="InterPro" id="IPR016181">
    <property type="entry name" value="Acyl_CoA_acyltransferase"/>
</dbReference>
<dbReference type="Pfam" id="PF13508">
    <property type="entry name" value="Acetyltransf_7"/>
    <property type="match status" value="1"/>
</dbReference>
<dbReference type="InterPro" id="IPR036393">
    <property type="entry name" value="AceGlu_kinase-like_sf"/>
</dbReference>
<dbReference type="PANTHER" id="PTHR30602:SF12">
    <property type="entry name" value="AMINO-ACID ACETYLTRANSFERASE NAGS1, CHLOROPLASTIC-RELATED"/>
    <property type="match status" value="1"/>
</dbReference>
<dbReference type="GO" id="GO:0006526">
    <property type="term" value="P:L-arginine biosynthetic process"/>
    <property type="evidence" value="ECO:0007669"/>
    <property type="project" value="InterPro"/>
</dbReference>
<dbReference type="SUPFAM" id="SSF55729">
    <property type="entry name" value="Acyl-CoA N-acyltransferases (Nat)"/>
    <property type="match status" value="1"/>
</dbReference>
<keyword evidence="4" id="KW-0808">Transferase</keyword>
<feature type="compositionally biased region" description="Basic residues" evidence="7">
    <location>
        <begin position="32"/>
        <end position="44"/>
    </location>
</feature>
<evidence type="ECO:0000259" key="8">
    <source>
        <dbReference type="PROSITE" id="PS51186"/>
    </source>
</evidence>
<feature type="domain" description="N-acetyltransferase" evidence="8">
    <location>
        <begin position="436"/>
        <end position="591"/>
    </location>
</feature>
<protein>
    <recommendedName>
        <fullName evidence="3">amino-acid N-acetyltransferase</fullName>
        <ecNumber evidence="3">2.3.1.1</ecNumber>
    </recommendedName>
</protein>
<comment type="pathway">
    <text evidence="1">Amino-acid biosynthesis; L-arginine biosynthesis; N(2)-acetyl-L-ornithine from L-glutamate: step 1/4.</text>
</comment>
<dbReference type="InterPro" id="IPR000182">
    <property type="entry name" value="GNAT_dom"/>
</dbReference>
<reference evidence="9" key="1">
    <citation type="submission" date="2020-11" db="EMBL/GenBank/DDBJ databases">
        <title>Chlorella ohadii genome sequencing and assembly.</title>
        <authorList>
            <person name="Murik O."/>
            <person name="Treves H."/>
            <person name="Kedem I."/>
            <person name="Shotland Y."/>
            <person name="Kaplan A."/>
        </authorList>
    </citation>
    <scope>NUCLEOTIDE SEQUENCE</scope>
    <source>
        <strain evidence="9">1</strain>
    </source>
</reference>
<proteinExistence type="inferred from homology"/>
<accession>A0AAD5H3H0</accession>